<dbReference type="PRINTS" id="PR00799">
    <property type="entry name" value="TRANSAMINASE"/>
</dbReference>
<dbReference type="GO" id="GO:0042802">
    <property type="term" value="F:identical protein binding"/>
    <property type="evidence" value="ECO:0007669"/>
    <property type="project" value="TreeGrafter"/>
</dbReference>
<evidence type="ECO:0000256" key="2">
    <source>
        <dbReference type="ARBA" id="ARBA00007441"/>
    </source>
</evidence>
<dbReference type="PANTHER" id="PTHR11879">
    <property type="entry name" value="ASPARTATE AMINOTRANSFERASE"/>
    <property type="match status" value="1"/>
</dbReference>
<dbReference type="EMBL" id="AAOW01000023">
    <property type="protein sequence ID" value="EAR60113.1"/>
    <property type="molecule type" value="Genomic_DNA"/>
</dbReference>
<keyword evidence="5 8" id="KW-0808">Transferase</keyword>
<dbReference type="CDD" id="cd00609">
    <property type="entry name" value="AAT_like"/>
    <property type="match status" value="1"/>
</dbReference>
<dbReference type="GO" id="GO:0004838">
    <property type="term" value="F:L-tyrosine-2-oxoglutarate transaminase activity"/>
    <property type="evidence" value="ECO:0007669"/>
    <property type="project" value="TreeGrafter"/>
</dbReference>
<dbReference type="InterPro" id="IPR015424">
    <property type="entry name" value="PyrdxlP-dep_Trfase"/>
</dbReference>
<evidence type="ECO:0000259" key="7">
    <source>
        <dbReference type="Pfam" id="PF00155"/>
    </source>
</evidence>
<evidence type="ECO:0000256" key="1">
    <source>
        <dbReference type="ARBA" id="ARBA00001933"/>
    </source>
</evidence>
<reference evidence="8 9" key="1">
    <citation type="submission" date="2006-02" db="EMBL/GenBank/DDBJ databases">
        <authorList>
            <person name="Pinhassi J."/>
            <person name="Pedros-Alio C."/>
            <person name="Ferriera S."/>
            <person name="Johnson J."/>
            <person name="Kravitz S."/>
            <person name="Halpern A."/>
            <person name="Remington K."/>
            <person name="Beeson K."/>
            <person name="Tran B."/>
            <person name="Rogers Y.-H."/>
            <person name="Friedman R."/>
            <person name="Venter J.C."/>
        </authorList>
    </citation>
    <scope>NUCLEOTIDE SEQUENCE [LARGE SCALE GENOMIC DNA]</scope>
    <source>
        <strain evidence="8 9">MED92</strain>
    </source>
</reference>
<dbReference type="GO" id="GO:0004069">
    <property type="term" value="F:L-aspartate:2-oxoglutarate aminotransferase activity"/>
    <property type="evidence" value="ECO:0007669"/>
    <property type="project" value="UniProtKB-EC"/>
</dbReference>
<dbReference type="Pfam" id="PF00155">
    <property type="entry name" value="Aminotran_1_2"/>
    <property type="match status" value="1"/>
</dbReference>
<dbReference type="Proteomes" id="UP000002171">
    <property type="component" value="Unassembled WGS sequence"/>
</dbReference>
<dbReference type="InterPro" id="IPR000796">
    <property type="entry name" value="Asp_trans"/>
</dbReference>
<name>A0A7U8C285_NEPCE</name>
<keyword evidence="4 8" id="KW-0032">Aminotransferase</keyword>
<evidence type="ECO:0000256" key="5">
    <source>
        <dbReference type="ARBA" id="ARBA00022679"/>
    </source>
</evidence>
<dbReference type="PANTHER" id="PTHR11879:SF22">
    <property type="entry name" value="ASPARTATE AMINOTRANSFERASE, MITOCHONDRIAL"/>
    <property type="match status" value="1"/>
</dbReference>
<dbReference type="GO" id="GO:0030170">
    <property type="term" value="F:pyridoxal phosphate binding"/>
    <property type="evidence" value="ECO:0007669"/>
    <property type="project" value="InterPro"/>
</dbReference>
<accession>A0A7U8C285</accession>
<keyword evidence="9" id="KW-1185">Reference proteome</keyword>
<organism evidence="8 9">
    <name type="scientific">Neptuniibacter caesariensis</name>
    <dbReference type="NCBI Taxonomy" id="207954"/>
    <lineage>
        <taxon>Bacteria</taxon>
        <taxon>Pseudomonadati</taxon>
        <taxon>Pseudomonadota</taxon>
        <taxon>Gammaproteobacteria</taxon>
        <taxon>Oceanospirillales</taxon>
        <taxon>Oceanospirillaceae</taxon>
        <taxon>Neptuniibacter</taxon>
    </lineage>
</organism>
<comment type="subunit">
    <text evidence="3">Homodimer.</text>
</comment>
<evidence type="ECO:0000256" key="4">
    <source>
        <dbReference type="ARBA" id="ARBA00022576"/>
    </source>
</evidence>
<comment type="caution">
    <text evidence="8">The sequence shown here is derived from an EMBL/GenBank/DDBJ whole genome shotgun (WGS) entry which is preliminary data.</text>
</comment>
<proteinExistence type="inferred from homology"/>
<gene>
    <name evidence="8" type="ORF">MED92_08657</name>
</gene>
<dbReference type="GO" id="GO:0033585">
    <property type="term" value="P:L-phenylalanine biosynthetic process from chorismate via phenylpyruvate"/>
    <property type="evidence" value="ECO:0007669"/>
    <property type="project" value="TreeGrafter"/>
</dbReference>
<dbReference type="AlphaFoldDB" id="A0A7U8C285"/>
<protein>
    <submittedName>
        <fullName evidence="8">Aspartate aminotransferase</fullName>
        <ecNumber evidence="8">2.6.1.1</ecNumber>
    </submittedName>
</protein>
<dbReference type="SUPFAM" id="SSF53383">
    <property type="entry name" value="PLP-dependent transferases"/>
    <property type="match status" value="1"/>
</dbReference>
<feature type="domain" description="Aminotransferase class I/classII large" evidence="7">
    <location>
        <begin position="27"/>
        <end position="388"/>
    </location>
</feature>
<dbReference type="Gene3D" id="3.40.640.10">
    <property type="entry name" value="Type I PLP-dependent aspartate aminotransferase-like (Major domain)"/>
    <property type="match status" value="1"/>
</dbReference>
<dbReference type="InterPro" id="IPR015422">
    <property type="entry name" value="PyrdxlP-dep_Trfase_small"/>
</dbReference>
<dbReference type="Gene3D" id="3.90.1150.10">
    <property type="entry name" value="Aspartate Aminotransferase, domain 1"/>
    <property type="match status" value="1"/>
</dbReference>
<dbReference type="EC" id="2.6.1.1" evidence="8"/>
<evidence type="ECO:0000313" key="8">
    <source>
        <dbReference type="EMBL" id="EAR60113.1"/>
    </source>
</evidence>
<evidence type="ECO:0000313" key="9">
    <source>
        <dbReference type="Proteomes" id="UP000002171"/>
    </source>
</evidence>
<keyword evidence="6" id="KW-0663">Pyridoxal phosphate</keyword>
<dbReference type="NCBIfam" id="NF006719">
    <property type="entry name" value="PRK09257.1"/>
    <property type="match status" value="1"/>
</dbReference>
<evidence type="ECO:0000256" key="6">
    <source>
        <dbReference type="ARBA" id="ARBA00022898"/>
    </source>
</evidence>
<comment type="cofactor">
    <cofactor evidence="1">
        <name>pyridoxal 5'-phosphate</name>
        <dbReference type="ChEBI" id="CHEBI:597326"/>
    </cofactor>
</comment>
<dbReference type="InterPro" id="IPR015421">
    <property type="entry name" value="PyrdxlP-dep_Trfase_major"/>
</dbReference>
<dbReference type="OrthoDB" id="9766445at2"/>
<dbReference type="RefSeq" id="WP_007019400.1">
    <property type="nucleotide sequence ID" value="NZ_CH724125.1"/>
</dbReference>
<evidence type="ECO:0000256" key="3">
    <source>
        <dbReference type="ARBA" id="ARBA00011738"/>
    </source>
</evidence>
<dbReference type="InterPro" id="IPR004839">
    <property type="entry name" value="Aminotransferase_I/II_large"/>
</dbReference>
<sequence length="398" mass="44153">MLEHIDAELEDPILKVMASFKASTVSHKLDLGIGVYRDSKGKTPIFKAVKEAELIIQMQETSKAYLGPVGDTQYTGLIHQLLFGQLDCPPDFFQIIQTPGGTGALRVAGEFLHSALPFATLWLSDPAWSTHKPIFSGAQLPTKEYRYFDHETRVLDFAAMCEDIAAIPTGDIVLLQSCGHNPSGCNLSYEQWLSVSQLMADRGLLPLLDLAYHGLDQGQILDLQSIKAIEAHHDEWLLCYSASKTFSLYNDRTGALAVRNRTIQNAHHALSLILNLVCANYYMPPAHGASVVRTILTSSDLTELWKHELEAARTRIIDCRKALIDALSSSGTDDYQFLERQEGMFAYLGLTEKELAWLREKHALYFGPGGRLNIAGLNPQSLPQISQALTELAKKKRG</sequence>
<comment type="similarity">
    <text evidence="2">Belongs to the class-I pyridoxal-phosphate-dependent aminotransferase family.</text>
</comment>
<dbReference type="GO" id="GO:0005829">
    <property type="term" value="C:cytosol"/>
    <property type="evidence" value="ECO:0007669"/>
    <property type="project" value="TreeGrafter"/>
</dbReference>